<gene>
    <name evidence="1" type="ORF">FVR03_10215</name>
</gene>
<reference evidence="1 2" key="1">
    <citation type="submission" date="2019-08" db="EMBL/GenBank/DDBJ databases">
        <authorList>
            <person name="Shi S."/>
        </authorList>
    </citation>
    <scope>NUCLEOTIDE SEQUENCE [LARGE SCALE GENOMIC DNA]</scope>
    <source>
        <strain evidence="1 2">GY10130</strain>
    </source>
</reference>
<name>A0A5C8K7A8_9BACT</name>
<proteinExistence type="predicted"/>
<dbReference type="Proteomes" id="UP000321926">
    <property type="component" value="Unassembled WGS sequence"/>
</dbReference>
<accession>A0A5C8K7A8</accession>
<organism evidence="1 2">
    <name type="scientific">Pontibacter qinzhouensis</name>
    <dbReference type="NCBI Taxonomy" id="2603253"/>
    <lineage>
        <taxon>Bacteria</taxon>
        <taxon>Pseudomonadati</taxon>
        <taxon>Bacteroidota</taxon>
        <taxon>Cytophagia</taxon>
        <taxon>Cytophagales</taxon>
        <taxon>Hymenobacteraceae</taxon>
        <taxon>Pontibacter</taxon>
    </lineage>
</organism>
<protein>
    <submittedName>
        <fullName evidence="1">Uncharacterized protein</fullName>
    </submittedName>
</protein>
<sequence>MNSDRDWVEELIGVCEKNTLDKVIEWLGQIIRTDTDHKKDPIYFLKPNNPRIERIIVNTQNEQLDRIGIEGNKFSLTFEFLSGLTDGYKRTFNTYDPIYDEQYMFYPTKKEFPFVAFDSWIPEEEQKKSLETIAFREVNFYFGKNKVPYHYRDGWILEDRQNI</sequence>
<comment type="caution">
    <text evidence="1">The sequence shown here is derived from an EMBL/GenBank/DDBJ whole genome shotgun (WGS) entry which is preliminary data.</text>
</comment>
<keyword evidence="2" id="KW-1185">Reference proteome</keyword>
<dbReference type="OrthoDB" id="896673at2"/>
<dbReference type="AlphaFoldDB" id="A0A5C8K7A8"/>
<dbReference type="RefSeq" id="WP_147921649.1">
    <property type="nucleotide sequence ID" value="NZ_VRTY01000032.1"/>
</dbReference>
<evidence type="ECO:0000313" key="1">
    <source>
        <dbReference type="EMBL" id="TXK46794.1"/>
    </source>
</evidence>
<evidence type="ECO:0000313" key="2">
    <source>
        <dbReference type="Proteomes" id="UP000321926"/>
    </source>
</evidence>
<dbReference type="EMBL" id="VRTY01000032">
    <property type="protein sequence ID" value="TXK46794.1"/>
    <property type="molecule type" value="Genomic_DNA"/>
</dbReference>